<organism evidence="2 3">
    <name type="scientific">Pleurodeles waltl</name>
    <name type="common">Iberian ribbed newt</name>
    <dbReference type="NCBI Taxonomy" id="8319"/>
    <lineage>
        <taxon>Eukaryota</taxon>
        <taxon>Metazoa</taxon>
        <taxon>Chordata</taxon>
        <taxon>Craniata</taxon>
        <taxon>Vertebrata</taxon>
        <taxon>Euteleostomi</taxon>
        <taxon>Amphibia</taxon>
        <taxon>Batrachia</taxon>
        <taxon>Caudata</taxon>
        <taxon>Salamandroidea</taxon>
        <taxon>Salamandridae</taxon>
        <taxon>Pleurodelinae</taxon>
        <taxon>Pleurodeles</taxon>
    </lineage>
</organism>
<evidence type="ECO:0000313" key="2">
    <source>
        <dbReference type="EMBL" id="KAJ1202100.1"/>
    </source>
</evidence>
<evidence type="ECO:0000256" key="1">
    <source>
        <dbReference type="SAM" id="Phobius"/>
    </source>
</evidence>
<proteinExistence type="predicted"/>
<accession>A0AAV7VKC6</accession>
<feature type="non-terminal residue" evidence="2">
    <location>
        <position position="85"/>
    </location>
</feature>
<dbReference type="AlphaFoldDB" id="A0AAV7VKC6"/>
<dbReference type="EMBL" id="JANPWB010000003">
    <property type="protein sequence ID" value="KAJ1202100.1"/>
    <property type="molecule type" value="Genomic_DNA"/>
</dbReference>
<keyword evidence="1" id="KW-0472">Membrane</keyword>
<protein>
    <submittedName>
        <fullName evidence="2">Uncharacterized protein</fullName>
    </submittedName>
</protein>
<keyword evidence="1" id="KW-1133">Transmembrane helix</keyword>
<name>A0AAV7VKC6_PLEWA</name>
<feature type="transmembrane region" description="Helical" evidence="1">
    <location>
        <begin position="6"/>
        <end position="30"/>
    </location>
</feature>
<reference evidence="2" key="1">
    <citation type="journal article" date="2022" name="bioRxiv">
        <title>Sequencing and chromosome-scale assembly of the giantPleurodeles waltlgenome.</title>
        <authorList>
            <person name="Brown T."/>
            <person name="Elewa A."/>
            <person name="Iarovenko S."/>
            <person name="Subramanian E."/>
            <person name="Araus A.J."/>
            <person name="Petzold A."/>
            <person name="Susuki M."/>
            <person name="Suzuki K.-i.T."/>
            <person name="Hayashi T."/>
            <person name="Toyoda A."/>
            <person name="Oliveira C."/>
            <person name="Osipova E."/>
            <person name="Leigh N.D."/>
            <person name="Simon A."/>
            <person name="Yun M.H."/>
        </authorList>
    </citation>
    <scope>NUCLEOTIDE SEQUENCE</scope>
    <source>
        <strain evidence="2">20211129_DDA</strain>
        <tissue evidence="2">Liver</tissue>
    </source>
</reference>
<feature type="non-terminal residue" evidence="2">
    <location>
        <position position="1"/>
    </location>
</feature>
<comment type="caution">
    <text evidence="2">The sequence shown here is derived from an EMBL/GenBank/DDBJ whole genome shotgun (WGS) entry which is preliminary data.</text>
</comment>
<keyword evidence="1" id="KW-0812">Transmembrane</keyword>
<gene>
    <name evidence="2" type="ORF">NDU88_005902</name>
</gene>
<sequence length="85" mass="10165">GYYFLLLYVWYSHILPFYSIISLMLLLIVVDVFRPYRLGPPQDIGKRCLYIYIHIQYYTNLQKLTYPCCLYIAIADSATRIPKDF</sequence>
<dbReference type="Proteomes" id="UP001066276">
    <property type="component" value="Chromosome 2_1"/>
</dbReference>
<evidence type="ECO:0000313" key="3">
    <source>
        <dbReference type="Proteomes" id="UP001066276"/>
    </source>
</evidence>
<keyword evidence="3" id="KW-1185">Reference proteome</keyword>